<dbReference type="AlphaFoldDB" id="A0A0B1PCH8"/>
<dbReference type="EMBL" id="JNVN01000936">
    <property type="protein sequence ID" value="KHJ34334.1"/>
    <property type="molecule type" value="Genomic_DNA"/>
</dbReference>
<dbReference type="Proteomes" id="UP000030854">
    <property type="component" value="Unassembled WGS sequence"/>
</dbReference>
<comment type="caution">
    <text evidence="2">The sequence shown here is derived from an EMBL/GenBank/DDBJ whole genome shotgun (WGS) entry which is preliminary data.</text>
</comment>
<evidence type="ECO:0000256" key="1">
    <source>
        <dbReference type="SAM" id="MobiDB-lite"/>
    </source>
</evidence>
<dbReference type="HOGENOM" id="CLU_1391161_0_0_1"/>
<sequence>MPEGKKEYGAAPFSKRALPSEPPDAGNRVLKPKTTSDRISRVIAAKTYLILATGDVFGKGVTNEKMLSEEHSSSDLNYDSNDSVESLIDQKANKPPENGPPEGDFSVLFGITQIRNDAGTSRASHISSNESQHGASSIMEAIKGLLDLNDDYLKYLEIQHPQIGADFLTLLADGASRAMSRERVYCRASKPVPTHN</sequence>
<reference evidence="2 3" key="1">
    <citation type="journal article" date="2014" name="BMC Genomics">
        <title>Adaptive genomic structural variation in the grape powdery mildew pathogen, Erysiphe necator.</title>
        <authorList>
            <person name="Jones L."/>
            <person name="Riaz S."/>
            <person name="Morales-Cruz A."/>
            <person name="Amrine K.C."/>
            <person name="McGuire B."/>
            <person name="Gubler W.D."/>
            <person name="Walker M.A."/>
            <person name="Cantu D."/>
        </authorList>
    </citation>
    <scope>NUCLEOTIDE SEQUENCE [LARGE SCALE GENOMIC DNA]</scope>
    <source>
        <strain evidence="3">c</strain>
    </source>
</reference>
<name>A0A0B1PCH8_UNCNE</name>
<evidence type="ECO:0000313" key="2">
    <source>
        <dbReference type="EMBL" id="KHJ34334.1"/>
    </source>
</evidence>
<proteinExistence type="predicted"/>
<accession>A0A0B1PCH8</accession>
<feature type="region of interest" description="Disordered" evidence="1">
    <location>
        <begin position="1"/>
        <end position="36"/>
    </location>
</feature>
<gene>
    <name evidence="2" type="ORF">EV44_g3364</name>
</gene>
<protein>
    <submittedName>
        <fullName evidence="2">Uncharacterized protein</fullName>
    </submittedName>
</protein>
<organism evidence="2 3">
    <name type="scientific">Uncinula necator</name>
    <name type="common">Grape powdery mildew</name>
    <dbReference type="NCBI Taxonomy" id="52586"/>
    <lineage>
        <taxon>Eukaryota</taxon>
        <taxon>Fungi</taxon>
        <taxon>Dikarya</taxon>
        <taxon>Ascomycota</taxon>
        <taxon>Pezizomycotina</taxon>
        <taxon>Leotiomycetes</taxon>
        <taxon>Erysiphales</taxon>
        <taxon>Erysiphaceae</taxon>
        <taxon>Erysiphe</taxon>
    </lineage>
</organism>
<evidence type="ECO:0000313" key="3">
    <source>
        <dbReference type="Proteomes" id="UP000030854"/>
    </source>
</evidence>
<keyword evidence="3" id="KW-1185">Reference proteome</keyword>